<protein>
    <submittedName>
        <fullName evidence="1 2">Uncharacterized protein</fullName>
    </submittedName>
</protein>
<dbReference type="PaxDb" id="6945-B7Q0L6"/>
<dbReference type="InParanoid" id="B7Q0L6"/>
<dbReference type="EnsemblMetazoa" id="ISCW010156-RA">
    <property type="protein sequence ID" value="ISCW010156-PA"/>
    <property type="gene ID" value="ISCW010156"/>
</dbReference>
<dbReference type="VEuPathDB" id="VectorBase:ISCI010156"/>
<dbReference type="AlphaFoldDB" id="B7Q0L6"/>
<sequence>MTLETQHLAWADVLLHSPSRLPSLNVKPGTIAPRVSKRYSFANYAGDIRRSANRDQVVVL</sequence>
<proteinExistence type="predicted"/>
<dbReference type="EMBL" id="ABJB010117427">
    <property type="status" value="NOT_ANNOTATED_CDS"/>
    <property type="molecule type" value="Genomic_DNA"/>
</dbReference>
<dbReference type="HOGENOM" id="CLU_2944258_0_0_1"/>
<accession>B7Q0L6</accession>
<keyword evidence="3" id="KW-1185">Reference proteome</keyword>
<organism>
    <name type="scientific">Ixodes scapularis</name>
    <name type="common">Black-legged tick</name>
    <name type="synonym">Deer tick</name>
    <dbReference type="NCBI Taxonomy" id="6945"/>
    <lineage>
        <taxon>Eukaryota</taxon>
        <taxon>Metazoa</taxon>
        <taxon>Ecdysozoa</taxon>
        <taxon>Arthropoda</taxon>
        <taxon>Chelicerata</taxon>
        <taxon>Arachnida</taxon>
        <taxon>Acari</taxon>
        <taxon>Parasitiformes</taxon>
        <taxon>Ixodida</taxon>
        <taxon>Ixodoidea</taxon>
        <taxon>Ixodidae</taxon>
        <taxon>Ixodinae</taxon>
        <taxon>Ixodes</taxon>
    </lineage>
</organism>
<gene>
    <name evidence="1" type="ORF">IscW_ISCW010156</name>
</gene>
<evidence type="ECO:0000313" key="1">
    <source>
        <dbReference type="EMBL" id="EEC12388.1"/>
    </source>
</evidence>
<reference evidence="2" key="2">
    <citation type="submission" date="2020-05" db="UniProtKB">
        <authorList>
            <consortium name="EnsemblMetazoa"/>
        </authorList>
    </citation>
    <scope>IDENTIFICATION</scope>
    <source>
        <strain evidence="2">wikel</strain>
    </source>
</reference>
<dbReference type="VEuPathDB" id="VectorBase:ISCW010156"/>
<dbReference type="EMBL" id="DS833022">
    <property type="protein sequence ID" value="EEC12388.1"/>
    <property type="molecule type" value="Genomic_DNA"/>
</dbReference>
<reference evidence="1 3" key="1">
    <citation type="submission" date="2008-03" db="EMBL/GenBank/DDBJ databases">
        <title>Annotation of Ixodes scapularis.</title>
        <authorList>
            <consortium name="Ixodes scapularis Genome Project Consortium"/>
            <person name="Caler E."/>
            <person name="Hannick L.I."/>
            <person name="Bidwell S."/>
            <person name="Joardar V."/>
            <person name="Thiagarajan M."/>
            <person name="Amedeo P."/>
            <person name="Galinsky K.J."/>
            <person name="Schobel S."/>
            <person name="Inman J."/>
            <person name="Hostetler J."/>
            <person name="Miller J."/>
            <person name="Hammond M."/>
            <person name="Megy K."/>
            <person name="Lawson D."/>
            <person name="Kodira C."/>
            <person name="Sutton G."/>
            <person name="Meyer J."/>
            <person name="Hill C.A."/>
            <person name="Birren B."/>
            <person name="Nene V."/>
            <person name="Collins F."/>
            <person name="Alarcon-Chaidez F."/>
            <person name="Wikel S."/>
            <person name="Strausberg R."/>
        </authorList>
    </citation>
    <scope>NUCLEOTIDE SEQUENCE [LARGE SCALE GENOMIC DNA]</scope>
    <source>
        <strain evidence="3">Wikel</strain>
        <strain evidence="1">Wikel colony</strain>
    </source>
</reference>
<dbReference type="Proteomes" id="UP000001555">
    <property type="component" value="Unassembled WGS sequence"/>
</dbReference>
<evidence type="ECO:0000313" key="3">
    <source>
        <dbReference type="Proteomes" id="UP000001555"/>
    </source>
</evidence>
<name>B7Q0L6_IXOSC</name>
<evidence type="ECO:0000313" key="2">
    <source>
        <dbReference type="EnsemblMetazoa" id="ISCW010156-PA"/>
    </source>
</evidence>